<comment type="catalytic activity">
    <reaction evidence="1">
        <text>5-hydroxy-2-oxo-4-ureido-2,5-dihydro-1H-imidazole-5-carboxylate + H(+) = (S)-allantoin + CO2</text>
        <dbReference type="Rhea" id="RHEA:26301"/>
        <dbReference type="ChEBI" id="CHEBI:15378"/>
        <dbReference type="ChEBI" id="CHEBI:15678"/>
        <dbReference type="ChEBI" id="CHEBI:16526"/>
        <dbReference type="ChEBI" id="CHEBI:58639"/>
        <dbReference type="EC" id="4.1.1.97"/>
    </reaction>
</comment>
<proteinExistence type="predicted"/>
<organism evidence="8 9">
    <name type="scientific">Vreelandella alkaliphila</name>
    <dbReference type="NCBI Taxonomy" id="272774"/>
    <lineage>
        <taxon>Bacteria</taxon>
        <taxon>Pseudomonadati</taxon>
        <taxon>Pseudomonadota</taxon>
        <taxon>Gammaproteobacteria</taxon>
        <taxon>Oceanospirillales</taxon>
        <taxon>Halomonadaceae</taxon>
        <taxon>Vreelandella</taxon>
    </lineage>
</organism>
<reference evidence="8 9" key="1">
    <citation type="submission" date="2020-01" db="EMBL/GenBank/DDBJ databases">
        <title>Whole genome sequencing of Halomonas alkaliphila strain LS44.</title>
        <authorList>
            <person name="Kumar S."/>
            <person name="Paul D."/>
            <person name="Shouche Y."/>
            <person name="Suryavanshi M.V."/>
        </authorList>
    </citation>
    <scope>NUCLEOTIDE SEQUENCE [LARGE SCALE GENOMIC DNA]</scope>
    <source>
        <strain evidence="8 9">LS44</strain>
    </source>
</reference>
<evidence type="ECO:0000256" key="6">
    <source>
        <dbReference type="ARBA" id="ARBA00023239"/>
    </source>
</evidence>
<dbReference type="UniPathway" id="UPA00394">
    <property type="reaction ID" value="UER00652"/>
</dbReference>
<dbReference type="InterPro" id="IPR017580">
    <property type="entry name" value="OHCU_decarboxylase-1"/>
</dbReference>
<comment type="caution">
    <text evidence="8">The sequence shown here is derived from an EMBL/GenBank/DDBJ whole genome shotgun (WGS) entry which is preliminary data.</text>
</comment>
<evidence type="ECO:0000259" key="7">
    <source>
        <dbReference type="Pfam" id="PF09349"/>
    </source>
</evidence>
<evidence type="ECO:0000256" key="4">
    <source>
        <dbReference type="ARBA" id="ARBA00022631"/>
    </source>
</evidence>
<sequence length="196" mass="21652">MLFIVYSNSIIDALESFVPTSSLPALTPAPSTCSLETFVLHYGDVYEHSPWVAEAAWKKGLTDTHNSPDALAELMGLMLQQAEPDLQIAVIQAHPDLAGKAAMAGELTQDSTKEQAGAGLDQCTPDEFARFEYLNAAYKEKFGFPFVIAVKGLDRHAILAAFEERLNNGLAEERETAIEQIIRIARFRLRARVEQQ</sequence>
<accession>A0A7C9JR45</accession>
<name>A0A7C9JR45_9GAMM</name>
<dbReference type="GO" id="GO:0051997">
    <property type="term" value="F:2-oxo-4-hydroxy-4-carboxy-5-ureidoimidazoline decarboxylase activity"/>
    <property type="evidence" value="ECO:0007669"/>
    <property type="project" value="UniProtKB-EC"/>
</dbReference>
<dbReference type="EC" id="4.1.1.97" evidence="3"/>
<dbReference type="InterPro" id="IPR036778">
    <property type="entry name" value="OHCU_decarboxylase_sf"/>
</dbReference>
<evidence type="ECO:0000313" key="8">
    <source>
        <dbReference type="EMBL" id="NDL69765.1"/>
    </source>
</evidence>
<dbReference type="EMBL" id="JAAEHK010000004">
    <property type="protein sequence ID" value="NDL69765.1"/>
    <property type="molecule type" value="Genomic_DNA"/>
</dbReference>
<comment type="pathway">
    <text evidence="2">Purine metabolism; urate degradation; (S)-allantoin from urate: step 3/3.</text>
</comment>
<keyword evidence="6 8" id="KW-0456">Lyase</keyword>
<dbReference type="NCBIfam" id="TIGR03164">
    <property type="entry name" value="UHCUDC"/>
    <property type="match status" value="1"/>
</dbReference>
<dbReference type="InterPro" id="IPR018020">
    <property type="entry name" value="OHCU_decarboxylase"/>
</dbReference>
<dbReference type="GO" id="GO:0000255">
    <property type="term" value="P:allantoin metabolic process"/>
    <property type="evidence" value="ECO:0007669"/>
    <property type="project" value="InterPro"/>
</dbReference>
<dbReference type="AlphaFoldDB" id="A0A7C9JR45"/>
<evidence type="ECO:0000256" key="5">
    <source>
        <dbReference type="ARBA" id="ARBA00022793"/>
    </source>
</evidence>
<keyword evidence="4" id="KW-0659">Purine metabolism</keyword>
<dbReference type="SUPFAM" id="SSF158694">
    <property type="entry name" value="UraD-Like"/>
    <property type="match status" value="1"/>
</dbReference>
<evidence type="ECO:0000313" key="9">
    <source>
        <dbReference type="Proteomes" id="UP000480312"/>
    </source>
</evidence>
<evidence type="ECO:0000256" key="1">
    <source>
        <dbReference type="ARBA" id="ARBA00001163"/>
    </source>
</evidence>
<dbReference type="Proteomes" id="UP000480312">
    <property type="component" value="Unassembled WGS sequence"/>
</dbReference>
<keyword evidence="5" id="KW-0210">Decarboxylase</keyword>
<dbReference type="Gene3D" id="1.10.3330.10">
    <property type="entry name" value="Oxo-4-hydroxy-4-carboxy-5-ureidoimidazoline decarboxylase"/>
    <property type="match status" value="1"/>
</dbReference>
<evidence type="ECO:0000256" key="3">
    <source>
        <dbReference type="ARBA" id="ARBA00012257"/>
    </source>
</evidence>
<dbReference type="Pfam" id="PF09349">
    <property type="entry name" value="OHCU_decarbox"/>
    <property type="match status" value="1"/>
</dbReference>
<dbReference type="GO" id="GO:0006144">
    <property type="term" value="P:purine nucleobase metabolic process"/>
    <property type="evidence" value="ECO:0007669"/>
    <property type="project" value="UniProtKB-KW"/>
</dbReference>
<gene>
    <name evidence="8" type="primary">uraD</name>
    <name evidence="8" type="ORF">GPL32_04485</name>
</gene>
<protein>
    <recommendedName>
        <fullName evidence="3">2-oxo-4-hydroxy-4-carboxy-5-ureidoimidazoline decarboxylase</fullName>
        <ecNumber evidence="3">4.1.1.97</ecNumber>
    </recommendedName>
</protein>
<dbReference type="OrthoDB" id="9800909at2"/>
<evidence type="ECO:0000256" key="2">
    <source>
        <dbReference type="ARBA" id="ARBA00004754"/>
    </source>
</evidence>
<dbReference type="GO" id="GO:0019628">
    <property type="term" value="P:urate catabolic process"/>
    <property type="evidence" value="ECO:0007669"/>
    <property type="project" value="UniProtKB-UniPathway"/>
</dbReference>
<feature type="domain" description="Oxo-4-hydroxy-4-carboxy-5-ureidoimidazoline decarboxylase" evidence="7">
    <location>
        <begin position="34"/>
        <end position="190"/>
    </location>
</feature>
<dbReference type="PANTHER" id="PTHR43466:SF1">
    <property type="entry name" value="2-OXO-4-HYDROXY-4-CARBOXY-5-UREIDOIMIDAZOLINE DECARBOXYLASE-RELATED"/>
    <property type="match status" value="1"/>
</dbReference>
<dbReference type="PANTHER" id="PTHR43466">
    <property type="entry name" value="2-OXO-4-HYDROXY-4-CARBOXY-5-UREIDOIMIDAZOLINE DECARBOXYLASE-RELATED"/>
    <property type="match status" value="1"/>
</dbReference>